<accession>A0A235BUI2</accession>
<dbReference type="EMBL" id="NOZQ01000122">
    <property type="protein sequence ID" value="OYD15427.1"/>
    <property type="molecule type" value="Genomic_DNA"/>
</dbReference>
<organism evidence="2 3">
    <name type="scientific">candidate division WOR-3 bacterium JGI_Cruoil_03_44_89</name>
    <dbReference type="NCBI Taxonomy" id="1973748"/>
    <lineage>
        <taxon>Bacteria</taxon>
        <taxon>Bacteria division WOR-3</taxon>
    </lineage>
</organism>
<protein>
    <submittedName>
        <fullName evidence="2">Uncharacterized protein</fullName>
    </submittedName>
</protein>
<reference evidence="2 3" key="1">
    <citation type="submission" date="2017-07" db="EMBL/GenBank/DDBJ databases">
        <title>Recovery of genomes from metagenomes via a dereplication, aggregation, and scoring strategy.</title>
        <authorList>
            <person name="Sieber C.M."/>
            <person name="Probst A.J."/>
            <person name="Sharrar A."/>
            <person name="Thomas B.C."/>
            <person name="Hess M."/>
            <person name="Tringe S.G."/>
            <person name="Banfield J.F."/>
        </authorList>
    </citation>
    <scope>NUCLEOTIDE SEQUENCE [LARGE SCALE GENOMIC DNA]</scope>
    <source>
        <strain evidence="2">JGI_Cruoil_03_44_89</strain>
    </source>
</reference>
<gene>
    <name evidence="2" type="ORF">CH333_05770</name>
</gene>
<sequence length="96" mass="11237">MDRDLCEALKRLGCEFKKRYLIGSTVKNSKLKTQSYELPKSNRLSEECPMSRRDPTRYDPTRYSQYFFEKNQAHISDHPGEGDVSRVHQPKNTHCG</sequence>
<dbReference type="Proteomes" id="UP000215215">
    <property type="component" value="Unassembled WGS sequence"/>
</dbReference>
<evidence type="ECO:0000313" key="3">
    <source>
        <dbReference type="Proteomes" id="UP000215215"/>
    </source>
</evidence>
<name>A0A235BUI2_UNCW3</name>
<feature type="region of interest" description="Disordered" evidence="1">
    <location>
        <begin position="72"/>
        <end position="96"/>
    </location>
</feature>
<comment type="caution">
    <text evidence="2">The sequence shown here is derived from an EMBL/GenBank/DDBJ whole genome shotgun (WGS) entry which is preliminary data.</text>
</comment>
<feature type="compositionally biased region" description="Basic and acidic residues" evidence="1">
    <location>
        <begin position="43"/>
        <end position="59"/>
    </location>
</feature>
<dbReference type="AlphaFoldDB" id="A0A235BUI2"/>
<feature type="region of interest" description="Disordered" evidence="1">
    <location>
        <begin position="37"/>
        <end position="59"/>
    </location>
</feature>
<feature type="compositionally biased region" description="Basic and acidic residues" evidence="1">
    <location>
        <begin position="72"/>
        <end position="86"/>
    </location>
</feature>
<proteinExistence type="predicted"/>
<evidence type="ECO:0000313" key="2">
    <source>
        <dbReference type="EMBL" id="OYD15427.1"/>
    </source>
</evidence>
<evidence type="ECO:0000256" key="1">
    <source>
        <dbReference type="SAM" id="MobiDB-lite"/>
    </source>
</evidence>